<feature type="region of interest" description="Disordered" evidence="4">
    <location>
        <begin position="258"/>
        <end position="277"/>
    </location>
</feature>
<reference evidence="6 7" key="1">
    <citation type="submission" date="2020-01" db="EMBL/GenBank/DDBJ databases">
        <title>Draft genome assembly of Ensifer adhaerens T173.</title>
        <authorList>
            <person name="Craig J.E."/>
            <person name="Stinchcombe J.R."/>
        </authorList>
    </citation>
    <scope>NUCLEOTIDE SEQUENCE [LARGE SCALE GENOMIC DNA]</scope>
    <source>
        <strain evidence="6 7">T173</strain>
    </source>
</reference>
<protein>
    <submittedName>
        <fullName evidence="6">Homocysteine methyltransferase</fullName>
    </submittedName>
</protein>
<keyword evidence="2 3" id="KW-0808">Transferase</keyword>
<evidence type="ECO:0000256" key="1">
    <source>
        <dbReference type="ARBA" id="ARBA00022603"/>
    </source>
</evidence>
<dbReference type="InterPro" id="IPR036589">
    <property type="entry name" value="HCY_dom_sf"/>
</dbReference>
<sequence length="322" mass="35029">METDMAKYRRSLPLMKGATFLSDGGMETALIFHEGVELPHFASFVLLSTSEGRRRLLNYYTRYLDIAQHHGTGFVLDSATWRASADWGAKLGYDARALAELNQDAVYLLTELRAEYERPRAPIVLSGAIGPRGDGYRAGRMSPDEAEDYHAAQVAAFAVSDADMICAYTITNIDEAIGIARSAQSHGMPCAISFTVETDGRLPNGRALKDAIETVDAATGRFPQYYMINCAHPDHFDASLDAGSAWVHRIGGIRANASTKSHSELDESETLDPGDPTALGQQYRMLTDRLPRLRVLGGCCGTDHRHIAAICEACLSPTALSA</sequence>
<feature type="domain" description="Hcy-binding" evidence="5">
    <location>
        <begin position="8"/>
        <end position="314"/>
    </location>
</feature>
<dbReference type="PANTHER" id="PTHR11103">
    <property type="entry name" value="SLR1189 PROTEIN"/>
    <property type="match status" value="1"/>
</dbReference>
<keyword evidence="3" id="KW-0479">Metal-binding</keyword>
<dbReference type="GO" id="GO:0046872">
    <property type="term" value="F:metal ion binding"/>
    <property type="evidence" value="ECO:0007669"/>
    <property type="project" value="UniProtKB-KW"/>
</dbReference>
<evidence type="ECO:0000256" key="3">
    <source>
        <dbReference type="PROSITE-ProRule" id="PRU00333"/>
    </source>
</evidence>
<dbReference type="Pfam" id="PF02574">
    <property type="entry name" value="S-methyl_trans"/>
    <property type="match status" value="1"/>
</dbReference>
<dbReference type="InterPro" id="IPR003726">
    <property type="entry name" value="HCY_dom"/>
</dbReference>
<keyword evidence="7" id="KW-1185">Reference proteome</keyword>
<dbReference type="AlphaFoldDB" id="A0AAW4FIK9"/>
<keyword evidence="1 3" id="KW-0489">Methyltransferase</keyword>
<proteinExistence type="predicted"/>
<evidence type="ECO:0000259" key="5">
    <source>
        <dbReference type="PROSITE" id="PS50970"/>
    </source>
</evidence>
<dbReference type="SUPFAM" id="SSF82282">
    <property type="entry name" value="Homocysteine S-methyltransferase"/>
    <property type="match status" value="1"/>
</dbReference>
<dbReference type="Gene3D" id="3.20.20.330">
    <property type="entry name" value="Homocysteine-binding-like domain"/>
    <property type="match status" value="1"/>
</dbReference>
<dbReference type="PROSITE" id="PS50970">
    <property type="entry name" value="HCY"/>
    <property type="match status" value="1"/>
</dbReference>
<feature type="binding site" evidence="3">
    <location>
        <position position="230"/>
    </location>
    <ligand>
        <name>Zn(2+)</name>
        <dbReference type="ChEBI" id="CHEBI:29105"/>
    </ligand>
</feature>
<evidence type="ECO:0000256" key="4">
    <source>
        <dbReference type="SAM" id="MobiDB-lite"/>
    </source>
</evidence>
<evidence type="ECO:0000256" key="2">
    <source>
        <dbReference type="ARBA" id="ARBA00022679"/>
    </source>
</evidence>
<feature type="binding site" evidence="3">
    <location>
        <position position="300"/>
    </location>
    <ligand>
        <name>Zn(2+)</name>
        <dbReference type="ChEBI" id="CHEBI:29105"/>
    </ligand>
</feature>
<evidence type="ECO:0000313" key="6">
    <source>
        <dbReference type="EMBL" id="MBM3090703.1"/>
    </source>
</evidence>
<gene>
    <name evidence="6" type="ORF">GFB56_07730</name>
</gene>
<comment type="cofactor">
    <cofactor evidence="3">
        <name>Zn(2+)</name>
        <dbReference type="ChEBI" id="CHEBI:29105"/>
    </cofactor>
</comment>
<dbReference type="PANTHER" id="PTHR11103:SF18">
    <property type="entry name" value="SLR1189 PROTEIN"/>
    <property type="match status" value="1"/>
</dbReference>
<accession>A0AAW4FIK9</accession>
<comment type="caution">
    <text evidence="6">The sequence shown here is derived from an EMBL/GenBank/DDBJ whole genome shotgun (WGS) entry which is preliminary data.</text>
</comment>
<dbReference type="Proteomes" id="UP000744980">
    <property type="component" value="Unassembled WGS sequence"/>
</dbReference>
<dbReference type="GO" id="GO:0032259">
    <property type="term" value="P:methylation"/>
    <property type="evidence" value="ECO:0007669"/>
    <property type="project" value="UniProtKB-KW"/>
</dbReference>
<keyword evidence="3" id="KW-0862">Zinc</keyword>
<feature type="binding site" evidence="3">
    <location>
        <position position="299"/>
    </location>
    <ligand>
        <name>Zn(2+)</name>
        <dbReference type="ChEBI" id="CHEBI:29105"/>
    </ligand>
</feature>
<dbReference type="EMBL" id="WXFA01000004">
    <property type="protein sequence ID" value="MBM3090703.1"/>
    <property type="molecule type" value="Genomic_DNA"/>
</dbReference>
<evidence type="ECO:0000313" key="7">
    <source>
        <dbReference type="Proteomes" id="UP000744980"/>
    </source>
</evidence>
<organism evidence="6 7">
    <name type="scientific">Ensifer canadensis</name>
    <dbReference type="NCBI Taxonomy" id="555315"/>
    <lineage>
        <taxon>Bacteria</taxon>
        <taxon>Pseudomonadati</taxon>
        <taxon>Pseudomonadota</taxon>
        <taxon>Alphaproteobacteria</taxon>
        <taxon>Hyphomicrobiales</taxon>
        <taxon>Rhizobiaceae</taxon>
        <taxon>Sinorhizobium/Ensifer group</taxon>
        <taxon>Ensifer</taxon>
    </lineage>
</organism>
<dbReference type="GO" id="GO:0008168">
    <property type="term" value="F:methyltransferase activity"/>
    <property type="evidence" value="ECO:0007669"/>
    <property type="project" value="UniProtKB-UniRule"/>
</dbReference>
<name>A0AAW4FIK9_9HYPH</name>